<evidence type="ECO:0000256" key="1">
    <source>
        <dbReference type="SAM" id="Phobius"/>
    </source>
</evidence>
<feature type="transmembrane region" description="Helical" evidence="1">
    <location>
        <begin position="12"/>
        <end position="35"/>
    </location>
</feature>
<dbReference type="RefSeq" id="WP_242776620.1">
    <property type="nucleotide sequence ID" value="NZ_JALDAY010000018.1"/>
</dbReference>
<keyword evidence="3" id="KW-1185">Reference proteome</keyword>
<proteinExistence type="predicted"/>
<organism evidence="2 3">
    <name type="scientific">Streptomyces cylindrosporus</name>
    <dbReference type="NCBI Taxonomy" id="2927583"/>
    <lineage>
        <taxon>Bacteria</taxon>
        <taxon>Bacillati</taxon>
        <taxon>Actinomycetota</taxon>
        <taxon>Actinomycetes</taxon>
        <taxon>Kitasatosporales</taxon>
        <taxon>Streptomycetaceae</taxon>
        <taxon>Streptomyces</taxon>
    </lineage>
</organism>
<gene>
    <name evidence="2" type="ORF">MQP27_44790</name>
</gene>
<keyword evidence="1" id="KW-1133">Transmembrane helix</keyword>
<protein>
    <submittedName>
        <fullName evidence="2">SHOCT domain-containing protein</fullName>
    </submittedName>
</protein>
<reference evidence="2" key="1">
    <citation type="submission" date="2022-03" db="EMBL/GenBank/DDBJ databases">
        <title>Streptomyces 7R015 and 7R016 isolated from Barleria lupulina in Thailand.</title>
        <authorList>
            <person name="Kanchanasin P."/>
            <person name="Phongsopitanun W."/>
            <person name="Tanasupawat S."/>
        </authorList>
    </citation>
    <scope>NUCLEOTIDE SEQUENCE</scope>
    <source>
        <strain evidence="2">7R015</strain>
    </source>
</reference>
<evidence type="ECO:0000313" key="3">
    <source>
        <dbReference type="Proteomes" id="UP001165269"/>
    </source>
</evidence>
<keyword evidence="1" id="KW-0472">Membrane</keyword>
<comment type="caution">
    <text evidence="2">The sequence shown here is derived from an EMBL/GenBank/DDBJ whole genome shotgun (WGS) entry which is preliminary data.</text>
</comment>
<sequence length="90" mass="10105">MYWNGHDMNGWGWFTMSVGTVLLWALLIGAGVLLFRALNRTPPPPPGPTPTPATPERLLSERFARGEIDEEQYRRSLAVLRENGPTLTKN</sequence>
<dbReference type="EMBL" id="JALDAY010000018">
    <property type="protein sequence ID" value="MCI3278208.1"/>
    <property type="molecule type" value="Genomic_DNA"/>
</dbReference>
<name>A0ABS9YLU2_9ACTN</name>
<dbReference type="Proteomes" id="UP001165269">
    <property type="component" value="Unassembled WGS sequence"/>
</dbReference>
<accession>A0ABS9YLU2</accession>
<keyword evidence="1" id="KW-0812">Transmembrane</keyword>
<evidence type="ECO:0000313" key="2">
    <source>
        <dbReference type="EMBL" id="MCI3278208.1"/>
    </source>
</evidence>